<name>A0ABY2WUZ3_9RHOB</name>
<keyword evidence="2" id="KW-1185">Reference proteome</keyword>
<evidence type="ECO:0000313" key="1">
    <source>
        <dbReference type="EMBL" id="TMV05589.1"/>
    </source>
</evidence>
<dbReference type="EMBL" id="VCPD01000006">
    <property type="protein sequence ID" value="TMV05589.1"/>
    <property type="molecule type" value="Genomic_DNA"/>
</dbReference>
<proteinExistence type="predicted"/>
<evidence type="ECO:0000313" key="2">
    <source>
        <dbReference type="Proteomes" id="UP001193035"/>
    </source>
</evidence>
<accession>A0ABY2WUZ3</accession>
<comment type="caution">
    <text evidence="1">The sequence shown here is derived from an EMBL/GenBank/DDBJ whole genome shotgun (WGS) entry which is preliminary data.</text>
</comment>
<reference evidence="1 2" key="1">
    <citation type="submission" date="2019-05" db="EMBL/GenBank/DDBJ databases">
        <title>Ruegeria sp. nov., isolated from tidal flat.</title>
        <authorList>
            <person name="Kim W."/>
        </authorList>
    </citation>
    <scope>NUCLEOTIDE SEQUENCE [LARGE SCALE GENOMIC DNA]</scope>
    <source>
        <strain evidence="1 2">CAU 1488</strain>
    </source>
</reference>
<dbReference type="Proteomes" id="UP001193035">
    <property type="component" value="Unassembled WGS sequence"/>
</dbReference>
<gene>
    <name evidence="1" type="ORF">FGK63_16220</name>
</gene>
<organism evidence="1 2">
    <name type="scientific">Ruegeria sediminis</name>
    <dbReference type="NCBI Taxonomy" id="2583820"/>
    <lineage>
        <taxon>Bacteria</taxon>
        <taxon>Pseudomonadati</taxon>
        <taxon>Pseudomonadota</taxon>
        <taxon>Alphaproteobacteria</taxon>
        <taxon>Rhodobacterales</taxon>
        <taxon>Roseobacteraceae</taxon>
        <taxon>Ruegeria</taxon>
    </lineage>
</organism>
<protein>
    <submittedName>
        <fullName evidence="1">Uncharacterized protein</fullName>
    </submittedName>
</protein>
<dbReference type="RefSeq" id="WP_138844165.1">
    <property type="nucleotide sequence ID" value="NZ_VCPD01000006.1"/>
</dbReference>
<sequence length="284" mass="29577">MVETDILDMLAEISQSATARLSPVVTLPGESAEIRRRGILRAIRGTVLPRRLEFTAGNGDVLALEVGSSRVTDVFEASVGALPDFETEAREDIIVKLAELVSAISAAPAPLQLVSQHPDASPDADDVGITLGEIERACAALPLPAEPHVAVVADNAEPEAAEEPASDTLARAFFDGADRFATGRVLIDARTLDRVEADGLCAQGQPLCPDAGVLAQFARDLAGWDADSAATLSQPQLIVLRPSGGKATALAVLRDGDLTAAAVHEARKLGAVVNLWKSLAGEGQ</sequence>